<evidence type="ECO:0000256" key="8">
    <source>
        <dbReference type="ARBA" id="ARBA00023136"/>
    </source>
</evidence>
<evidence type="ECO:0000256" key="5">
    <source>
        <dbReference type="ARBA" id="ARBA00022692"/>
    </source>
</evidence>
<dbReference type="PANTHER" id="PTHR31620:SF14">
    <property type="entry name" value="PROTEIN RETICULATA-RELATED 4, CHLOROPLASTIC"/>
    <property type="match status" value="1"/>
</dbReference>
<evidence type="ECO:0000256" key="9">
    <source>
        <dbReference type="SAM" id="MobiDB-lite"/>
    </source>
</evidence>
<comment type="subcellular location">
    <subcellularLocation>
        <location evidence="1">Plastid</location>
        <location evidence="1">Chloroplast membrane</location>
        <topology evidence="1">Multi-pass membrane protein</topology>
    </subcellularLocation>
</comment>
<keyword evidence="6" id="KW-0809">Transit peptide</keyword>
<reference evidence="10" key="1">
    <citation type="submission" date="2022-10" db="EMBL/GenBank/DDBJ databases">
        <authorList>
            <person name="Hyden B.L."/>
            <person name="Feng K."/>
            <person name="Yates T."/>
            <person name="Jawdy S."/>
            <person name="Smart L.B."/>
            <person name="Muchero W."/>
        </authorList>
    </citation>
    <scope>NUCLEOTIDE SEQUENCE</scope>
    <source>
        <tissue evidence="10">Shoot tip</tissue>
    </source>
</reference>
<feature type="region of interest" description="Disordered" evidence="9">
    <location>
        <begin position="69"/>
        <end position="106"/>
    </location>
</feature>
<sequence length="401" mass="43549">MAIAACFFTASLTNSTNPKLINLHRSFHLSSSRHLHPRLSLPSPSPSPCPAYLGHHRYNDHRLPLFIPSSSGGDGGIHNHPPPNGGGGGDSSDNNNHDGDGGSAEDKNREEAMMVLVEAKRSVESLPQDLAAAIRAGRIPGAVVSRFFELENSRFLRWLMQFDGFRERLLADDLFLAKVGMECGVGMFTKTAAEYERRRENFFNELEVVFADVVMAIIADFMLVFLPAPTVSLRSPLAGNAGPIAKFFHNCPDNAFQVALAGTSYSLLQRLGAIARNGAKLFVVGTTSSLVGTAVTNALINARKAVDKSSAGEVENVPILSTSVAYGVYMAVSSNLRYQILAGVVEQRILEPMLHQHKLMLGALCFAVRTGNTFLGSLLWVDYARLIGIQKANEEHKELTD</sequence>
<evidence type="ECO:0000256" key="4">
    <source>
        <dbReference type="ARBA" id="ARBA00022640"/>
    </source>
</evidence>
<gene>
    <name evidence="10" type="ORF">OIU77_016955</name>
</gene>
<comment type="similarity">
    <text evidence="2">Belongs to the RETICULATA family.</text>
</comment>
<feature type="compositionally biased region" description="Basic and acidic residues" evidence="9">
    <location>
        <begin position="95"/>
        <end position="106"/>
    </location>
</feature>
<evidence type="ECO:0008006" key="12">
    <source>
        <dbReference type="Google" id="ProtNLM"/>
    </source>
</evidence>
<proteinExistence type="inferred from homology"/>
<keyword evidence="8" id="KW-0472">Membrane</keyword>
<dbReference type="Proteomes" id="UP001141253">
    <property type="component" value="Chromosome 16"/>
</dbReference>
<evidence type="ECO:0000256" key="7">
    <source>
        <dbReference type="ARBA" id="ARBA00022989"/>
    </source>
</evidence>
<evidence type="ECO:0000256" key="1">
    <source>
        <dbReference type="ARBA" id="ARBA00004508"/>
    </source>
</evidence>
<dbReference type="EMBL" id="JAPFFI010000027">
    <property type="protein sequence ID" value="KAJ6302968.1"/>
    <property type="molecule type" value="Genomic_DNA"/>
</dbReference>
<reference evidence="10" key="2">
    <citation type="journal article" date="2023" name="Int. J. Mol. Sci.">
        <title>De Novo Assembly and Annotation of 11 Diverse Shrub Willow (Salix) Genomes Reveals Novel Gene Organization in Sex-Linked Regions.</title>
        <authorList>
            <person name="Hyden B."/>
            <person name="Feng K."/>
            <person name="Yates T.B."/>
            <person name="Jawdy S."/>
            <person name="Cereghino C."/>
            <person name="Smart L.B."/>
            <person name="Muchero W."/>
        </authorList>
    </citation>
    <scope>NUCLEOTIDE SEQUENCE</scope>
    <source>
        <tissue evidence="10">Shoot tip</tissue>
    </source>
</reference>
<keyword evidence="7" id="KW-1133">Transmembrane helix</keyword>
<organism evidence="10 11">
    <name type="scientific">Salix suchowensis</name>
    <dbReference type="NCBI Taxonomy" id="1278906"/>
    <lineage>
        <taxon>Eukaryota</taxon>
        <taxon>Viridiplantae</taxon>
        <taxon>Streptophyta</taxon>
        <taxon>Embryophyta</taxon>
        <taxon>Tracheophyta</taxon>
        <taxon>Spermatophyta</taxon>
        <taxon>Magnoliopsida</taxon>
        <taxon>eudicotyledons</taxon>
        <taxon>Gunneridae</taxon>
        <taxon>Pentapetalae</taxon>
        <taxon>rosids</taxon>
        <taxon>fabids</taxon>
        <taxon>Malpighiales</taxon>
        <taxon>Salicaceae</taxon>
        <taxon>Saliceae</taxon>
        <taxon>Salix</taxon>
    </lineage>
</organism>
<name>A0ABQ8ZM48_9ROSI</name>
<dbReference type="Pfam" id="PF11891">
    <property type="entry name" value="RETICULATA-like"/>
    <property type="match status" value="1"/>
</dbReference>
<keyword evidence="3" id="KW-0150">Chloroplast</keyword>
<dbReference type="InterPro" id="IPR021825">
    <property type="entry name" value="RETICULATA-related"/>
</dbReference>
<evidence type="ECO:0000256" key="3">
    <source>
        <dbReference type="ARBA" id="ARBA00022528"/>
    </source>
</evidence>
<keyword evidence="5" id="KW-0812">Transmembrane</keyword>
<evidence type="ECO:0000313" key="10">
    <source>
        <dbReference type="EMBL" id="KAJ6302968.1"/>
    </source>
</evidence>
<keyword evidence="11" id="KW-1185">Reference proteome</keyword>
<dbReference type="PANTHER" id="PTHR31620">
    <property type="entry name" value="PROTEIN RETICULATA-RELATED 2, CHLOROPLASTIC-RELATED"/>
    <property type="match status" value="1"/>
</dbReference>
<keyword evidence="4" id="KW-0934">Plastid</keyword>
<evidence type="ECO:0000256" key="6">
    <source>
        <dbReference type="ARBA" id="ARBA00022946"/>
    </source>
</evidence>
<accession>A0ABQ8ZM48</accession>
<evidence type="ECO:0000256" key="2">
    <source>
        <dbReference type="ARBA" id="ARBA00010793"/>
    </source>
</evidence>
<comment type="caution">
    <text evidence="10">The sequence shown here is derived from an EMBL/GenBank/DDBJ whole genome shotgun (WGS) entry which is preliminary data.</text>
</comment>
<evidence type="ECO:0000313" key="11">
    <source>
        <dbReference type="Proteomes" id="UP001141253"/>
    </source>
</evidence>
<protein>
    <recommendedName>
        <fullName evidence="12">Protein RETICULATA-RELATED 4, chloroplastic-like</fullName>
    </recommendedName>
</protein>